<dbReference type="RefSeq" id="WP_369764634.1">
    <property type="nucleotide sequence ID" value="NZ_CP165626.1"/>
</dbReference>
<sequence length="129" mass="14698">MNTSYKPHGYNSLSPYLICDHAQSLADLLKLIFDAEETRRFERTDGKIAHLELKIDDSILMICDSTENYSATKSMMHLYVPDVFSTFQKAMENGCEQIEAPINLHDDPDTRGSFYDTAGNYWAVSTPHK</sequence>
<dbReference type="Gene3D" id="3.10.180.10">
    <property type="entry name" value="2,3-Dihydroxybiphenyl 1,2-Dioxygenase, domain 1"/>
    <property type="match status" value="1"/>
</dbReference>
<dbReference type="SUPFAM" id="SSF54593">
    <property type="entry name" value="Glyoxalase/Bleomycin resistance protein/Dihydroxybiphenyl dioxygenase"/>
    <property type="match status" value="1"/>
</dbReference>
<dbReference type="PANTHER" id="PTHR34109:SF1">
    <property type="entry name" value="VOC DOMAIN-CONTAINING PROTEIN"/>
    <property type="match status" value="1"/>
</dbReference>
<proteinExistence type="predicted"/>
<dbReference type="PANTHER" id="PTHR34109">
    <property type="entry name" value="BNAUNNG04460D PROTEIN-RELATED"/>
    <property type="match status" value="1"/>
</dbReference>
<evidence type="ECO:0000313" key="1">
    <source>
        <dbReference type="EMBL" id="XDV00066.1"/>
    </source>
</evidence>
<dbReference type="EMBL" id="CP165626">
    <property type="protein sequence ID" value="XDV00066.1"/>
    <property type="molecule type" value="Genomic_DNA"/>
</dbReference>
<gene>
    <name evidence="1" type="ORF">AB3G39_06805</name>
</gene>
<name>A0AB39WGD4_9FLAO</name>
<dbReference type="AlphaFoldDB" id="A0AB39WGD4"/>
<organism evidence="1">
    <name type="scientific">Flavobacterium sp. WC2416</name>
    <dbReference type="NCBI Taxonomy" id="3234141"/>
    <lineage>
        <taxon>Bacteria</taxon>
        <taxon>Pseudomonadati</taxon>
        <taxon>Bacteroidota</taxon>
        <taxon>Flavobacteriia</taxon>
        <taxon>Flavobacteriales</taxon>
        <taxon>Flavobacteriaceae</taxon>
        <taxon>Flavobacterium</taxon>
    </lineage>
</organism>
<dbReference type="InterPro" id="IPR029068">
    <property type="entry name" value="Glyas_Bleomycin-R_OHBP_Dase"/>
</dbReference>
<accession>A0AB39WGD4</accession>
<reference evidence="1" key="1">
    <citation type="submission" date="2024-07" db="EMBL/GenBank/DDBJ databases">
        <authorList>
            <person name="Biller S.J."/>
        </authorList>
    </citation>
    <scope>NUCLEOTIDE SEQUENCE</scope>
    <source>
        <strain evidence="1">WC2416</strain>
    </source>
</reference>
<protein>
    <submittedName>
        <fullName evidence="1">VOC family protein</fullName>
    </submittedName>
</protein>